<feature type="transmembrane region" description="Helical" evidence="1">
    <location>
        <begin position="7"/>
        <end position="26"/>
    </location>
</feature>
<sequence>MRVWKFLFYLDAVLLIACLLLFIYYFIVEKRFDWVGLLLVIGCLSRLIYDRYALKKLKTNET</sequence>
<reference evidence="3" key="1">
    <citation type="submission" date="2016-06" db="EMBL/GenBank/DDBJ databases">
        <title>Four novel species of enterococci isolated from chicken manure.</title>
        <authorList>
            <person name="Van Tyne D."/>
        </authorList>
    </citation>
    <scope>NUCLEOTIDE SEQUENCE [LARGE SCALE GENOMIC DNA]</scope>
    <source>
        <strain evidence="3">JM9A</strain>
    </source>
</reference>
<keyword evidence="3" id="KW-1185">Reference proteome</keyword>
<keyword evidence="1" id="KW-0812">Transmembrane</keyword>
<gene>
    <name evidence="2" type="ORF">BAU18_002731</name>
</gene>
<evidence type="ECO:0000313" key="3">
    <source>
        <dbReference type="Proteomes" id="UP001429357"/>
    </source>
</evidence>
<dbReference type="EMBL" id="MAEI02000001">
    <property type="protein sequence ID" value="MEO1783112.1"/>
    <property type="molecule type" value="Genomic_DNA"/>
</dbReference>
<feature type="transmembrane region" description="Helical" evidence="1">
    <location>
        <begin position="32"/>
        <end position="49"/>
    </location>
</feature>
<proteinExistence type="predicted"/>
<accession>A0ABV0F534</accession>
<dbReference type="RefSeq" id="WP_161868195.1">
    <property type="nucleotide sequence ID" value="NZ_MAEI02000001.1"/>
</dbReference>
<evidence type="ECO:0000313" key="2">
    <source>
        <dbReference type="EMBL" id="MEO1783112.1"/>
    </source>
</evidence>
<dbReference type="Proteomes" id="UP001429357">
    <property type="component" value="Unassembled WGS sequence"/>
</dbReference>
<reference evidence="2 3" key="2">
    <citation type="submission" date="2024-02" db="EMBL/GenBank/DDBJ databases">
        <title>The Genome Sequence of Enterococcus diestrammenae JM9A.</title>
        <authorList>
            <person name="Earl A."/>
            <person name="Manson A."/>
            <person name="Gilmore M."/>
            <person name="Sanders J."/>
            <person name="Shea T."/>
            <person name="Howe W."/>
            <person name="Livny J."/>
            <person name="Cuomo C."/>
            <person name="Neafsey D."/>
            <person name="Birren B."/>
        </authorList>
    </citation>
    <scope>NUCLEOTIDE SEQUENCE [LARGE SCALE GENOMIC DNA]</scope>
    <source>
        <strain evidence="2 3">JM9A</strain>
    </source>
</reference>
<evidence type="ECO:0000256" key="1">
    <source>
        <dbReference type="SAM" id="Phobius"/>
    </source>
</evidence>
<keyword evidence="1" id="KW-1133">Transmembrane helix</keyword>
<protein>
    <submittedName>
        <fullName evidence="2">Uncharacterized protein</fullName>
    </submittedName>
</protein>
<organism evidence="2 3">
    <name type="scientific">Enterococcus diestrammenae</name>
    <dbReference type="NCBI Taxonomy" id="1155073"/>
    <lineage>
        <taxon>Bacteria</taxon>
        <taxon>Bacillati</taxon>
        <taxon>Bacillota</taxon>
        <taxon>Bacilli</taxon>
        <taxon>Lactobacillales</taxon>
        <taxon>Enterococcaceae</taxon>
        <taxon>Enterococcus</taxon>
    </lineage>
</organism>
<name>A0ABV0F534_9ENTE</name>
<comment type="caution">
    <text evidence="2">The sequence shown here is derived from an EMBL/GenBank/DDBJ whole genome shotgun (WGS) entry which is preliminary data.</text>
</comment>
<keyword evidence="1" id="KW-0472">Membrane</keyword>